<evidence type="ECO:0000313" key="9">
    <source>
        <dbReference type="Proteomes" id="UP000245790"/>
    </source>
</evidence>
<dbReference type="OrthoDB" id="9805316at2"/>
<gene>
    <name evidence="8" type="ORF">C8D97_11191</name>
</gene>
<organism evidence="8 9">
    <name type="scientific">Pleionea mediterranea</name>
    <dbReference type="NCBI Taxonomy" id="523701"/>
    <lineage>
        <taxon>Bacteria</taxon>
        <taxon>Pseudomonadati</taxon>
        <taxon>Pseudomonadota</taxon>
        <taxon>Gammaproteobacteria</taxon>
        <taxon>Oceanospirillales</taxon>
        <taxon>Pleioneaceae</taxon>
        <taxon>Pleionea</taxon>
    </lineage>
</organism>
<dbReference type="SFLD" id="SFLDS00005">
    <property type="entry name" value="Isoprenoid_Synthase_Type_I"/>
    <property type="match status" value="1"/>
</dbReference>
<evidence type="ECO:0000256" key="6">
    <source>
        <dbReference type="ARBA" id="ARBA00023229"/>
    </source>
</evidence>
<evidence type="ECO:0000313" key="8">
    <source>
        <dbReference type="EMBL" id="PWK47346.1"/>
    </source>
</evidence>
<proteinExistence type="inferred from homology"/>
<dbReference type="GO" id="GO:0008654">
    <property type="term" value="P:phospholipid biosynthetic process"/>
    <property type="evidence" value="ECO:0007669"/>
    <property type="project" value="UniProtKB-ARBA"/>
</dbReference>
<dbReference type="GO" id="GO:0046872">
    <property type="term" value="F:metal ion binding"/>
    <property type="evidence" value="ECO:0007669"/>
    <property type="project" value="UniProtKB-KW"/>
</dbReference>
<evidence type="ECO:0000256" key="4">
    <source>
        <dbReference type="ARBA" id="ARBA00022723"/>
    </source>
</evidence>
<keyword evidence="4" id="KW-0479">Metal-binding</keyword>
<evidence type="ECO:0000256" key="2">
    <source>
        <dbReference type="ARBA" id="ARBA00006706"/>
    </source>
</evidence>
<keyword evidence="9" id="KW-1185">Reference proteome</keyword>
<name>A0A316FHZ6_9GAMM</name>
<sequence length="296" mass="32124">MNFNQFSHEYRDRVETQISLLLPDSETSPGNLHSAMRYSALNPGKRTRPLLVYATGLMCGASAEQLDNAAIAVELIHAYSLIHDDLPCMDDDELRRGLPTCHIKYDEATAVLAGDALQTLAFESLTRQSITNCPPDIQLAMINLLCKASGSMGMGGGQAIDLESTGKQLTLSELEQMHAMKTGALIEASVLLGYYASAKSDPAELAALKKYSRAIGLAFQIKDDILDIESDTETLGKPQGSDVAANKATYPALLGLDGAKQHAQKQYQLALEALAELPYNNGLLQQFAQHIIERDK</sequence>
<dbReference type="SFLD" id="SFLDG01017">
    <property type="entry name" value="Polyprenyl_Transferase_Like"/>
    <property type="match status" value="1"/>
</dbReference>
<dbReference type="GO" id="GO:0005737">
    <property type="term" value="C:cytoplasm"/>
    <property type="evidence" value="ECO:0007669"/>
    <property type="project" value="UniProtKB-ARBA"/>
</dbReference>
<dbReference type="EMBL" id="QGGU01000011">
    <property type="protein sequence ID" value="PWK47346.1"/>
    <property type="molecule type" value="Genomic_DNA"/>
</dbReference>
<dbReference type="Gene3D" id="1.10.600.10">
    <property type="entry name" value="Farnesyl Diphosphate Synthase"/>
    <property type="match status" value="1"/>
</dbReference>
<evidence type="ECO:0000256" key="5">
    <source>
        <dbReference type="ARBA" id="ARBA00022842"/>
    </source>
</evidence>
<dbReference type="PANTHER" id="PTHR43281">
    <property type="entry name" value="FARNESYL DIPHOSPHATE SYNTHASE"/>
    <property type="match status" value="1"/>
</dbReference>
<dbReference type="NCBIfam" id="NF045485">
    <property type="entry name" value="FPPsyn"/>
    <property type="match status" value="1"/>
</dbReference>
<dbReference type="PANTHER" id="PTHR43281:SF1">
    <property type="entry name" value="FARNESYL DIPHOSPHATE SYNTHASE"/>
    <property type="match status" value="1"/>
</dbReference>
<dbReference type="Pfam" id="PF00348">
    <property type="entry name" value="polyprenyl_synt"/>
    <property type="match status" value="1"/>
</dbReference>
<dbReference type="InterPro" id="IPR008949">
    <property type="entry name" value="Isoprenoid_synthase_dom_sf"/>
</dbReference>
<evidence type="ECO:0000256" key="3">
    <source>
        <dbReference type="ARBA" id="ARBA00022679"/>
    </source>
</evidence>
<keyword evidence="6" id="KW-0414">Isoprene biosynthesis</keyword>
<comment type="caution">
    <text evidence="8">The sequence shown here is derived from an EMBL/GenBank/DDBJ whole genome shotgun (WGS) entry which is preliminary data.</text>
</comment>
<dbReference type="GO" id="GO:0004659">
    <property type="term" value="F:prenyltransferase activity"/>
    <property type="evidence" value="ECO:0007669"/>
    <property type="project" value="InterPro"/>
</dbReference>
<dbReference type="InterPro" id="IPR053378">
    <property type="entry name" value="Prenyl_diphosphate_synthase"/>
</dbReference>
<evidence type="ECO:0000256" key="1">
    <source>
        <dbReference type="ARBA" id="ARBA00001946"/>
    </source>
</evidence>
<protein>
    <submittedName>
        <fullName evidence="8">Farnesyl-diphosphate synthase</fullName>
    </submittedName>
</protein>
<dbReference type="GO" id="GO:0016114">
    <property type="term" value="P:terpenoid biosynthetic process"/>
    <property type="evidence" value="ECO:0007669"/>
    <property type="project" value="UniProtKB-ARBA"/>
</dbReference>
<accession>A0A316FHZ6</accession>
<dbReference type="InterPro" id="IPR000092">
    <property type="entry name" value="Polyprenyl_synt"/>
</dbReference>
<dbReference type="InterPro" id="IPR033749">
    <property type="entry name" value="Polyprenyl_synt_CS"/>
</dbReference>
<dbReference type="PROSITE" id="PS00444">
    <property type="entry name" value="POLYPRENYL_SYNTHASE_2"/>
    <property type="match status" value="1"/>
</dbReference>
<dbReference type="FunFam" id="1.10.600.10:FF:000001">
    <property type="entry name" value="Geranylgeranyl diphosphate synthase"/>
    <property type="match status" value="1"/>
</dbReference>
<comment type="similarity">
    <text evidence="2 7">Belongs to the FPP/GGPP synthase family.</text>
</comment>
<keyword evidence="5" id="KW-0460">Magnesium</keyword>
<dbReference type="PROSITE" id="PS00723">
    <property type="entry name" value="POLYPRENYL_SYNTHASE_1"/>
    <property type="match status" value="1"/>
</dbReference>
<keyword evidence="3 7" id="KW-0808">Transferase</keyword>
<dbReference type="CDD" id="cd00685">
    <property type="entry name" value="Trans_IPPS_HT"/>
    <property type="match status" value="1"/>
</dbReference>
<dbReference type="SUPFAM" id="SSF48576">
    <property type="entry name" value="Terpenoid synthases"/>
    <property type="match status" value="1"/>
</dbReference>
<comment type="cofactor">
    <cofactor evidence="1">
        <name>Mg(2+)</name>
        <dbReference type="ChEBI" id="CHEBI:18420"/>
    </cofactor>
</comment>
<evidence type="ECO:0000256" key="7">
    <source>
        <dbReference type="RuleBase" id="RU004466"/>
    </source>
</evidence>
<dbReference type="RefSeq" id="WP_109764597.1">
    <property type="nucleotide sequence ID" value="NZ_QGGU01000011.1"/>
</dbReference>
<reference evidence="8 9" key="1">
    <citation type="submission" date="2018-05" db="EMBL/GenBank/DDBJ databases">
        <title>Genomic Encyclopedia of Type Strains, Phase IV (KMG-IV): sequencing the most valuable type-strain genomes for metagenomic binning, comparative biology and taxonomic classification.</title>
        <authorList>
            <person name="Goeker M."/>
        </authorList>
    </citation>
    <scope>NUCLEOTIDE SEQUENCE [LARGE SCALE GENOMIC DNA]</scope>
    <source>
        <strain evidence="8 9">DSM 25350</strain>
    </source>
</reference>
<dbReference type="AlphaFoldDB" id="A0A316FHZ6"/>
<dbReference type="NCBIfam" id="NF007877">
    <property type="entry name" value="PRK10581.1"/>
    <property type="match status" value="1"/>
</dbReference>
<dbReference type="Proteomes" id="UP000245790">
    <property type="component" value="Unassembled WGS sequence"/>
</dbReference>